<dbReference type="InterPro" id="IPR012337">
    <property type="entry name" value="RNaseH-like_sf"/>
</dbReference>
<proteinExistence type="predicted"/>
<name>A0A397SI36_9GLOM</name>
<dbReference type="SUPFAM" id="SSF53098">
    <property type="entry name" value="Ribonuclease H-like"/>
    <property type="match status" value="1"/>
</dbReference>
<dbReference type="InterPro" id="IPR036388">
    <property type="entry name" value="WH-like_DNA-bd_sf"/>
</dbReference>
<dbReference type="GO" id="GO:0003676">
    <property type="term" value="F:nucleic acid binding"/>
    <property type="evidence" value="ECO:0007669"/>
    <property type="project" value="InterPro"/>
</dbReference>
<evidence type="ECO:0008006" key="4">
    <source>
        <dbReference type="Google" id="ProtNLM"/>
    </source>
</evidence>
<gene>
    <name evidence="2" type="ORF">C1645_833192</name>
</gene>
<dbReference type="Proteomes" id="UP000265703">
    <property type="component" value="Unassembled WGS sequence"/>
</dbReference>
<dbReference type="OrthoDB" id="2425021at2759"/>
<accession>A0A397SI36</accession>
<comment type="caution">
    <text evidence="2">The sequence shown here is derived from an EMBL/GenBank/DDBJ whole genome shotgun (WGS) entry which is preliminary data.</text>
</comment>
<evidence type="ECO:0000313" key="3">
    <source>
        <dbReference type="Proteomes" id="UP000265703"/>
    </source>
</evidence>
<reference evidence="2 3" key="1">
    <citation type="submission" date="2018-06" db="EMBL/GenBank/DDBJ databases">
        <title>Comparative genomics reveals the genomic features of Rhizophagus irregularis, R. cerebriforme, R. diaphanum and Gigaspora rosea, and their symbiotic lifestyle signature.</title>
        <authorList>
            <person name="Morin E."/>
            <person name="San Clemente H."/>
            <person name="Chen E.C.H."/>
            <person name="De La Providencia I."/>
            <person name="Hainaut M."/>
            <person name="Kuo A."/>
            <person name="Kohler A."/>
            <person name="Murat C."/>
            <person name="Tang N."/>
            <person name="Roy S."/>
            <person name="Loubradou J."/>
            <person name="Henrissat B."/>
            <person name="Grigoriev I.V."/>
            <person name="Corradi N."/>
            <person name="Roux C."/>
            <person name="Martin F.M."/>
        </authorList>
    </citation>
    <scope>NUCLEOTIDE SEQUENCE [LARGE SCALE GENOMIC DNA]</scope>
    <source>
        <strain evidence="2 3">DAOM 227022</strain>
    </source>
</reference>
<organism evidence="2 3">
    <name type="scientific">Glomus cerebriforme</name>
    <dbReference type="NCBI Taxonomy" id="658196"/>
    <lineage>
        <taxon>Eukaryota</taxon>
        <taxon>Fungi</taxon>
        <taxon>Fungi incertae sedis</taxon>
        <taxon>Mucoromycota</taxon>
        <taxon>Glomeromycotina</taxon>
        <taxon>Glomeromycetes</taxon>
        <taxon>Glomerales</taxon>
        <taxon>Glomeraceae</taxon>
        <taxon>Glomus</taxon>
    </lineage>
</organism>
<dbReference type="EMBL" id="QKYT01000539">
    <property type="protein sequence ID" value="RIA83825.1"/>
    <property type="molecule type" value="Genomic_DNA"/>
</dbReference>
<evidence type="ECO:0000256" key="1">
    <source>
        <dbReference type="SAM" id="Coils"/>
    </source>
</evidence>
<evidence type="ECO:0000313" key="2">
    <source>
        <dbReference type="EMBL" id="RIA83825.1"/>
    </source>
</evidence>
<keyword evidence="3" id="KW-1185">Reference proteome</keyword>
<dbReference type="STRING" id="658196.A0A397SI36"/>
<dbReference type="AlphaFoldDB" id="A0A397SI36"/>
<dbReference type="Gene3D" id="3.30.420.10">
    <property type="entry name" value="Ribonuclease H-like superfamily/Ribonuclease H"/>
    <property type="match status" value="1"/>
</dbReference>
<dbReference type="InterPro" id="IPR036397">
    <property type="entry name" value="RNaseH_sf"/>
</dbReference>
<dbReference type="Gene3D" id="1.10.10.10">
    <property type="entry name" value="Winged helix-like DNA-binding domain superfamily/Winged helix DNA-binding domain"/>
    <property type="match status" value="1"/>
</dbReference>
<keyword evidence="1" id="KW-0175">Coiled coil</keyword>
<sequence length="307" mass="35604">MKPLIPKTHITIVYSYNCGHSSHTIAKQLGCRKTTVNDILKLWTACTNKPISAHTICCNLKKVEVTAHLPRKKPAMTEAYCKFCLEWAYAHENWMQKNGEKPRHPISQSLVEHANRILEIKLEKWMKANNRQDWSFSLRFIIYTINNSICRTHNKKPYELIFGRTPHEYSVILDQLFKNNIFSEDEILSEFEGNIQKSVNDLNNLIDNTTFESDSLLANLNQELNLKNSNQRLNLENSNQETHFIQLLPIQKIIAKSKCKLEYKVGEYVKILIPKIDRFGELDPLGIKECLELEHIPTDNISVREAA</sequence>
<protein>
    <recommendedName>
        <fullName evidence="4">Integrase catalytic domain-containing protein</fullName>
    </recommendedName>
</protein>
<feature type="coiled-coil region" evidence="1">
    <location>
        <begin position="188"/>
        <end position="241"/>
    </location>
</feature>